<dbReference type="OrthoDB" id="9952642at2"/>
<reference evidence="3" key="1">
    <citation type="submission" date="2016-10" db="EMBL/GenBank/DDBJ databases">
        <authorList>
            <person name="Varghese N."/>
            <person name="Submissions S."/>
        </authorList>
    </citation>
    <scope>NUCLEOTIDE SEQUENCE [LARGE SCALE GENOMIC DNA]</scope>
    <source>
        <strain evidence="3">DSM 1565</strain>
    </source>
</reference>
<feature type="transmembrane region" description="Helical" evidence="1">
    <location>
        <begin position="48"/>
        <end position="69"/>
    </location>
</feature>
<keyword evidence="3" id="KW-1185">Reference proteome</keyword>
<protein>
    <submittedName>
        <fullName evidence="2">Uncharacterized protein</fullName>
    </submittedName>
</protein>
<dbReference type="Proteomes" id="UP000199423">
    <property type="component" value="Unassembled WGS sequence"/>
</dbReference>
<dbReference type="EMBL" id="FPCH01000001">
    <property type="protein sequence ID" value="SFV28259.1"/>
    <property type="molecule type" value="Genomic_DNA"/>
</dbReference>
<keyword evidence="1" id="KW-1133">Transmembrane helix</keyword>
<dbReference type="AlphaFoldDB" id="A0A1I7N0R4"/>
<keyword evidence="1" id="KW-0812">Transmembrane</keyword>
<dbReference type="STRING" id="51670.SAMN04488557_0960"/>
<evidence type="ECO:0000256" key="1">
    <source>
        <dbReference type="SAM" id="Phobius"/>
    </source>
</evidence>
<feature type="transmembrane region" description="Helical" evidence="1">
    <location>
        <begin position="7"/>
        <end position="36"/>
    </location>
</feature>
<organism evidence="2 3">
    <name type="scientific">Hyphomicrobium facile</name>
    <dbReference type="NCBI Taxonomy" id="51670"/>
    <lineage>
        <taxon>Bacteria</taxon>
        <taxon>Pseudomonadati</taxon>
        <taxon>Pseudomonadota</taxon>
        <taxon>Alphaproteobacteria</taxon>
        <taxon>Hyphomicrobiales</taxon>
        <taxon>Hyphomicrobiaceae</taxon>
        <taxon>Hyphomicrobium</taxon>
    </lineage>
</organism>
<dbReference type="RefSeq" id="WP_092864853.1">
    <property type="nucleotide sequence ID" value="NZ_FPCH01000001.1"/>
</dbReference>
<keyword evidence="1" id="KW-0472">Membrane</keyword>
<sequence>MIWLSTLLLAGIFGWLGSGWVAPILIGIVAGLMIAIDSIAANEFTGSTAATLAMIIAAIFVVWGGGRFLRRSRTTAG</sequence>
<evidence type="ECO:0000313" key="3">
    <source>
        <dbReference type="Proteomes" id="UP000199423"/>
    </source>
</evidence>
<gene>
    <name evidence="2" type="ORF">SAMN04488557_0960</name>
</gene>
<evidence type="ECO:0000313" key="2">
    <source>
        <dbReference type="EMBL" id="SFV28259.1"/>
    </source>
</evidence>
<proteinExistence type="predicted"/>
<name>A0A1I7N0R4_9HYPH</name>
<accession>A0A1I7N0R4</accession>